<dbReference type="AlphaFoldDB" id="A0A3B3XZT7"/>
<evidence type="ECO:0000313" key="4">
    <source>
        <dbReference type="Ensembl" id="ENSPMEP00000020551.1"/>
    </source>
</evidence>
<reference evidence="4" key="1">
    <citation type="submission" date="2025-08" db="UniProtKB">
        <authorList>
            <consortium name="Ensembl"/>
        </authorList>
    </citation>
    <scope>IDENTIFICATION</scope>
</reference>
<dbReference type="Proteomes" id="UP000261480">
    <property type="component" value="Unplaced"/>
</dbReference>
<feature type="coiled-coil region" evidence="2">
    <location>
        <begin position="30"/>
        <end position="76"/>
    </location>
</feature>
<dbReference type="PANTHER" id="PTHR21683">
    <property type="entry name" value="COILED-COIL DOMAIN-CONTAINING PROTEIN 42 LIKE-2-LIKE-RELATED"/>
    <property type="match status" value="1"/>
</dbReference>
<dbReference type="InterPro" id="IPR025252">
    <property type="entry name" value="DUF4200"/>
</dbReference>
<accession>A0A3B3XZT7</accession>
<keyword evidence="5" id="KW-1185">Reference proteome</keyword>
<feature type="coiled-coil region" evidence="2">
    <location>
        <begin position="145"/>
        <end position="172"/>
    </location>
</feature>
<keyword evidence="1 2" id="KW-0175">Coiled coil</keyword>
<proteinExistence type="predicted"/>
<sequence>MLILCLHKCPKTHKLFTRLSMALSKSVILLQDEETESDRLMAEKEMKEALEKEAEIQRLKEECEELKKRKQEMQLQTLKYIPYREFLERVLKLTKFTNVDELAGYLENLLYIRDQLYQRETQVQEHMEQQKKACQSLKDNHNLLLLQKNNHLSQLQTELEKARSEALIWERQWNQIQETAAKKTLELGQITYATLNLFEMAGGVTGVGGLHIHDTEKQLEAVSDLREEAKAAGVRKERTEGCVCVCLARPFYGFENICIVLEAFVVLLSHLKLLLLYTRIKTVNSN</sequence>
<dbReference type="GO" id="GO:0005856">
    <property type="term" value="C:cytoskeleton"/>
    <property type="evidence" value="ECO:0007669"/>
    <property type="project" value="UniProtKB-ARBA"/>
</dbReference>
<evidence type="ECO:0000313" key="5">
    <source>
        <dbReference type="Proteomes" id="UP000261480"/>
    </source>
</evidence>
<dbReference type="PANTHER" id="PTHR21683:SF2">
    <property type="entry name" value="COILED-COIL DOMAIN-CONTAINING PROTEIN 42 LIKE-2-LIKE"/>
    <property type="match status" value="1"/>
</dbReference>
<feature type="domain" description="DUF4200" evidence="3">
    <location>
        <begin position="32"/>
        <end position="92"/>
    </location>
</feature>
<name>A0A3B3XZT7_9TELE</name>
<dbReference type="Ensembl" id="ENSPMET00000030206.1">
    <property type="protein sequence ID" value="ENSPMEP00000020551.1"/>
    <property type="gene ID" value="ENSPMEG00000023721.1"/>
</dbReference>
<evidence type="ECO:0000256" key="2">
    <source>
        <dbReference type="SAM" id="Coils"/>
    </source>
</evidence>
<dbReference type="InterPro" id="IPR051147">
    <property type="entry name" value="CFAP_domain-containing"/>
</dbReference>
<evidence type="ECO:0000259" key="3">
    <source>
        <dbReference type="Pfam" id="PF13863"/>
    </source>
</evidence>
<evidence type="ECO:0000256" key="1">
    <source>
        <dbReference type="ARBA" id="ARBA00023054"/>
    </source>
</evidence>
<dbReference type="Pfam" id="PF13863">
    <property type="entry name" value="DUF4200"/>
    <property type="match status" value="1"/>
</dbReference>
<reference evidence="4" key="2">
    <citation type="submission" date="2025-09" db="UniProtKB">
        <authorList>
            <consortium name="Ensembl"/>
        </authorList>
    </citation>
    <scope>IDENTIFICATION</scope>
</reference>
<organism evidence="4 5">
    <name type="scientific">Poecilia mexicana</name>
    <dbReference type="NCBI Taxonomy" id="48701"/>
    <lineage>
        <taxon>Eukaryota</taxon>
        <taxon>Metazoa</taxon>
        <taxon>Chordata</taxon>
        <taxon>Craniata</taxon>
        <taxon>Vertebrata</taxon>
        <taxon>Euteleostomi</taxon>
        <taxon>Actinopterygii</taxon>
        <taxon>Neopterygii</taxon>
        <taxon>Teleostei</taxon>
        <taxon>Neoteleostei</taxon>
        <taxon>Acanthomorphata</taxon>
        <taxon>Ovalentaria</taxon>
        <taxon>Atherinomorphae</taxon>
        <taxon>Cyprinodontiformes</taxon>
        <taxon>Poeciliidae</taxon>
        <taxon>Poeciliinae</taxon>
        <taxon>Poecilia</taxon>
    </lineage>
</organism>
<protein>
    <recommendedName>
        <fullName evidence="3">DUF4200 domain-containing protein</fullName>
    </recommendedName>
</protein>